<evidence type="ECO:0000259" key="3">
    <source>
        <dbReference type="PROSITE" id="PS50235"/>
    </source>
</evidence>
<dbReference type="PROSITE" id="PS00972">
    <property type="entry name" value="USP_1"/>
    <property type="match status" value="1"/>
</dbReference>
<comment type="similarity">
    <text evidence="1">Belongs to the peptidase C19 family.</text>
</comment>
<sequence>MSGSSAAASQQRAVSLRSGSERCCSGGNRPSLLEQYWWMGQRSGRQENSKKPEVALNETMEAEIEVQNNKEETEETKAKNQKLASVFGVADLKNEAIGLYNLGQSCCLNSLLQVFLMNIRFTRILRRITVPPSPAQRRSDVPYQMLLLLEKMQCGKCKAVGPTDLARCLSEHRVKLFVQHDAAQLFLTLWNLLKKQMKKTRAAFPFFDISHVDFIRISHRLVPDVYNSSSHGAGKRKVEELSDLYTICIQEHLACQKCSFEIKNSSTMLTLPLPVLDANSHRLKTLSMKLVHLPQTLTLHLKRFCFERSSCTHKLSHPLPFPQELDLREVLTEDQCLADDSEKASWQYELFAVVAHSGSTSCGHYCAYIRSLTERKWYCFNDSEVCQVSWDDIKCTYGHSNLCWYGNATLISPTAALVFGMRVAKRGKTNWFGLHVARGWGVGMQEICQSGFLHAP</sequence>
<proteinExistence type="inferred from homology"/>
<keyword evidence="1" id="KW-0788">Thiol protease</keyword>
<feature type="region of interest" description="Disordered" evidence="2">
    <location>
        <begin position="1"/>
        <end position="24"/>
    </location>
</feature>
<dbReference type="PROSITE" id="PS50235">
    <property type="entry name" value="USP_3"/>
    <property type="match status" value="1"/>
</dbReference>
<dbReference type="PROSITE" id="PS00973">
    <property type="entry name" value="USP_2"/>
    <property type="match status" value="1"/>
</dbReference>
<feature type="domain" description="USP" evidence="3">
    <location>
        <begin position="97"/>
        <end position="408"/>
    </location>
</feature>
<dbReference type="STRING" id="333673.A0A3M0JQZ6"/>
<accession>A0A3M0JQZ6</accession>
<dbReference type="GO" id="GO:0004843">
    <property type="term" value="F:cysteine-type deubiquitinase activity"/>
    <property type="evidence" value="ECO:0007669"/>
    <property type="project" value="UniProtKB-UniRule"/>
</dbReference>
<evidence type="ECO:0000313" key="5">
    <source>
        <dbReference type="Proteomes" id="UP000269221"/>
    </source>
</evidence>
<dbReference type="OrthoDB" id="292964at2759"/>
<dbReference type="GO" id="GO:0006508">
    <property type="term" value="P:proteolysis"/>
    <property type="evidence" value="ECO:0007669"/>
    <property type="project" value="UniProtKB-KW"/>
</dbReference>
<keyword evidence="5" id="KW-1185">Reference proteome</keyword>
<dbReference type="Proteomes" id="UP000269221">
    <property type="component" value="Unassembled WGS sequence"/>
</dbReference>
<dbReference type="InterPro" id="IPR038765">
    <property type="entry name" value="Papain-like_cys_pep_sf"/>
</dbReference>
<evidence type="ECO:0000313" key="4">
    <source>
        <dbReference type="EMBL" id="RMC02711.1"/>
    </source>
</evidence>
<dbReference type="InterPro" id="IPR050164">
    <property type="entry name" value="Peptidase_C19"/>
</dbReference>
<dbReference type="CDD" id="cd02257">
    <property type="entry name" value="Peptidase_C19"/>
    <property type="match status" value="1"/>
</dbReference>
<dbReference type="Gene3D" id="3.90.70.10">
    <property type="entry name" value="Cysteine proteinases"/>
    <property type="match status" value="2"/>
</dbReference>
<protein>
    <recommendedName>
        <fullName evidence="1">Ubiquitin carboxyl-terminal hydrolase</fullName>
        <ecNumber evidence="1">3.4.19.12</ecNumber>
    </recommendedName>
</protein>
<keyword evidence="1" id="KW-0378">Hydrolase</keyword>
<keyword evidence="1" id="KW-0833">Ubl conjugation pathway</keyword>
<evidence type="ECO:0000256" key="1">
    <source>
        <dbReference type="RuleBase" id="RU366025"/>
    </source>
</evidence>
<dbReference type="PANTHER" id="PTHR24006:SF796">
    <property type="entry name" value="UBL CARBOXYL-TERMINAL HYDROLASE 18-RELATED"/>
    <property type="match status" value="1"/>
</dbReference>
<dbReference type="EC" id="3.4.19.12" evidence="1"/>
<comment type="caution">
    <text evidence="4">The sequence shown here is derived from an EMBL/GenBank/DDBJ whole genome shotgun (WGS) entry which is preliminary data.</text>
</comment>
<gene>
    <name evidence="4" type="ORF">DUI87_19900</name>
</gene>
<keyword evidence="1" id="KW-0645">Protease</keyword>
<dbReference type="InterPro" id="IPR018200">
    <property type="entry name" value="USP_CS"/>
</dbReference>
<dbReference type="SUPFAM" id="SSF54001">
    <property type="entry name" value="Cysteine proteinases"/>
    <property type="match status" value="1"/>
</dbReference>
<dbReference type="Pfam" id="PF00443">
    <property type="entry name" value="UCH"/>
    <property type="match status" value="1"/>
</dbReference>
<dbReference type="InterPro" id="IPR028889">
    <property type="entry name" value="USP"/>
</dbReference>
<comment type="catalytic activity">
    <reaction evidence="1">
        <text>Thiol-dependent hydrolysis of ester, thioester, amide, peptide and isopeptide bonds formed by the C-terminal Gly of ubiquitin (a 76-residue protein attached to proteins as an intracellular targeting signal).</text>
        <dbReference type="EC" id="3.4.19.12"/>
    </reaction>
</comment>
<evidence type="ECO:0000256" key="2">
    <source>
        <dbReference type="SAM" id="MobiDB-lite"/>
    </source>
</evidence>
<reference evidence="4 5" key="1">
    <citation type="submission" date="2018-07" db="EMBL/GenBank/DDBJ databases">
        <title>A high quality draft genome assembly of the barn swallow (H. rustica rustica).</title>
        <authorList>
            <person name="Formenti G."/>
            <person name="Chiara M."/>
            <person name="Poveda L."/>
            <person name="Francoijs K.-J."/>
            <person name="Bonisoli-Alquati A."/>
            <person name="Canova L."/>
            <person name="Gianfranceschi L."/>
            <person name="Horner D.S."/>
            <person name="Saino N."/>
        </authorList>
    </citation>
    <scope>NUCLEOTIDE SEQUENCE [LARGE SCALE GENOMIC DNA]</scope>
    <source>
        <strain evidence="4">Chelidonia</strain>
        <tissue evidence="4">Blood</tissue>
    </source>
</reference>
<name>A0A3M0JQZ6_HIRRU</name>
<dbReference type="EMBL" id="QRBI01000131">
    <property type="protein sequence ID" value="RMC02711.1"/>
    <property type="molecule type" value="Genomic_DNA"/>
</dbReference>
<dbReference type="AlphaFoldDB" id="A0A3M0JQZ6"/>
<feature type="compositionally biased region" description="Low complexity" evidence="2">
    <location>
        <begin position="1"/>
        <end position="18"/>
    </location>
</feature>
<dbReference type="PANTHER" id="PTHR24006">
    <property type="entry name" value="UBIQUITIN CARBOXYL-TERMINAL HYDROLASE"/>
    <property type="match status" value="1"/>
</dbReference>
<dbReference type="GO" id="GO:0016579">
    <property type="term" value="P:protein deubiquitination"/>
    <property type="evidence" value="ECO:0007669"/>
    <property type="project" value="InterPro"/>
</dbReference>
<dbReference type="InterPro" id="IPR001394">
    <property type="entry name" value="Peptidase_C19_UCH"/>
</dbReference>
<organism evidence="4 5">
    <name type="scientific">Hirundo rustica rustica</name>
    <dbReference type="NCBI Taxonomy" id="333673"/>
    <lineage>
        <taxon>Eukaryota</taxon>
        <taxon>Metazoa</taxon>
        <taxon>Chordata</taxon>
        <taxon>Craniata</taxon>
        <taxon>Vertebrata</taxon>
        <taxon>Euteleostomi</taxon>
        <taxon>Archelosauria</taxon>
        <taxon>Archosauria</taxon>
        <taxon>Dinosauria</taxon>
        <taxon>Saurischia</taxon>
        <taxon>Theropoda</taxon>
        <taxon>Coelurosauria</taxon>
        <taxon>Aves</taxon>
        <taxon>Neognathae</taxon>
        <taxon>Neoaves</taxon>
        <taxon>Telluraves</taxon>
        <taxon>Australaves</taxon>
        <taxon>Passeriformes</taxon>
        <taxon>Sylvioidea</taxon>
        <taxon>Hirundinidae</taxon>
        <taxon>Hirundo</taxon>
    </lineage>
</organism>
<dbReference type="GO" id="GO:0005634">
    <property type="term" value="C:nucleus"/>
    <property type="evidence" value="ECO:0007669"/>
    <property type="project" value="TreeGrafter"/>
</dbReference>
<dbReference type="GO" id="GO:0005829">
    <property type="term" value="C:cytosol"/>
    <property type="evidence" value="ECO:0007669"/>
    <property type="project" value="TreeGrafter"/>
</dbReference>